<evidence type="ECO:0000256" key="4">
    <source>
        <dbReference type="ARBA" id="ARBA00022679"/>
    </source>
</evidence>
<evidence type="ECO:0000256" key="8">
    <source>
        <dbReference type="ARBA" id="ARBA00048925"/>
    </source>
</evidence>
<keyword evidence="5 9" id="KW-0547">Nucleotide-binding</keyword>
<dbReference type="Proteomes" id="UP001047646">
    <property type="component" value="Chromosome"/>
</dbReference>
<dbReference type="NCBIfam" id="NF033068">
    <property type="entry name" value="APH_3p"/>
    <property type="match status" value="1"/>
</dbReference>
<dbReference type="EC" id="2.7.1.95" evidence="2"/>
<evidence type="ECO:0000256" key="9">
    <source>
        <dbReference type="PIRNR" id="PIRNR000706"/>
    </source>
</evidence>
<gene>
    <name evidence="11" type="ORF">KSS95_22410</name>
</gene>
<sequence>MTDCNLPKGWGEAHGILALEAQTLGKSGATVLRVRRQAGADLFVKAEPVTALAELPGEISRLRWMAQHGQPVPHIIDVATERGWHWLLMSAVPGRCLEATATQAPRATVLLLAEALRQLHRLPVEQCPFDHALAARVRLAQARMLEGLVDEDDFDPLRLGRSAADVFAEMLAARPREEDRVVTHGDACLANLMAADGRFTGFIDCGRLGVADRWQDLALATRDIAADLGEQWVQPFLAAYGLPDDPGKNRFYRLLDEFF</sequence>
<keyword evidence="7 9" id="KW-0067">ATP-binding</keyword>
<dbReference type="InterPro" id="IPR002575">
    <property type="entry name" value="Aminoglycoside_PTrfase"/>
</dbReference>
<comment type="similarity">
    <text evidence="1 9">Belongs to the aminoglycoside phosphotransferase family.</text>
</comment>
<reference evidence="11" key="1">
    <citation type="journal article" date="2021" name="Microorganisms">
        <title>The Ever-Expanding Pseudomonas Genus: Description of 43 New Species and Partition of the Pseudomonas putida Group.</title>
        <authorList>
            <person name="Girard L."/>
            <person name="Lood C."/>
            <person name="Hofte M."/>
            <person name="Vandamme P."/>
            <person name="Rokni-Zadeh H."/>
            <person name="van Noort V."/>
            <person name="Lavigne R."/>
            <person name="De Mot R."/>
        </authorList>
    </citation>
    <scope>NUCLEOTIDE SEQUENCE</scope>
    <source>
        <strain evidence="11">COW39</strain>
    </source>
</reference>
<feature type="domain" description="Aminoglycoside phosphotransferase" evidence="10">
    <location>
        <begin position="27"/>
        <end position="248"/>
    </location>
</feature>
<evidence type="ECO:0000256" key="7">
    <source>
        <dbReference type="ARBA" id="ARBA00022840"/>
    </source>
</evidence>
<dbReference type="InterPro" id="IPR024165">
    <property type="entry name" value="Kan/Strep_kinase"/>
</dbReference>
<protein>
    <recommendedName>
        <fullName evidence="3">Aminoglycoside 3'-phosphotransferase</fullName>
        <ecNumber evidence="2">2.7.1.95</ecNumber>
    </recommendedName>
</protein>
<keyword evidence="12" id="KW-1185">Reference proteome</keyword>
<dbReference type="PANTHER" id="PTHR21310">
    <property type="entry name" value="AMINOGLYCOSIDE PHOSPHOTRANSFERASE-RELATED-RELATED"/>
    <property type="match status" value="1"/>
</dbReference>
<evidence type="ECO:0000256" key="3">
    <source>
        <dbReference type="ARBA" id="ARBA00017903"/>
    </source>
</evidence>
<evidence type="ECO:0000256" key="6">
    <source>
        <dbReference type="ARBA" id="ARBA00022777"/>
    </source>
</evidence>
<evidence type="ECO:0000256" key="5">
    <source>
        <dbReference type="ARBA" id="ARBA00022741"/>
    </source>
</evidence>
<dbReference type="Pfam" id="PF01636">
    <property type="entry name" value="APH"/>
    <property type="match status" value="1"/>
</dbReference>
<evidence type="ECO:0000256" key="2">
    <source>
        <dbReference type="ARBA" id="ARBA00012193"/>
    </source>
</evidence>
<keyword evidence="6 9" id="KW-0418">Kinase</keyword>
<proteinExistence type="inferred from homology"/>
<keyword evidence="4 9" id="KW-0808">Transferase</keyword>
<evidence type="ECO:0000259" key="10">
    <source>
        <dbReference type="Pfam" id="PF01636"/>
    </source>
</evidence>
<dbReference type="PANTHER" id="PTHR21310:SF41">
    <property type="entry name" value="3'-PHOSPHOTRANSFERASE, PUTATIVE-RELATED"/>
    <property type="match status" value="1"/>
</dbReference>
<comment type="catalytic activity">
    <reaction evidence="8">
        <text>kanamycin A + ATP = kanamycin 3'-phosphate + ADP + H(+)</text>
        <dbReference type="Rhea" id="RHEA:24256"/>
        <dbReference type="ChEBI" id="CHEBI:15378"/>
        <dbReference type="ChEBI" id="CHEBI:30616"/>
        <dbReference type="ChEBI" id="CHEBI:57909"/>
        <dbReference type="ChEBI" id="CHEBI:58214"/>
        <dbReference type="ChEBI" id="CHEBI:456216"/>
        <dbReference type="EC" id="2.7.1.95"/>
    </reaction>
</comment>
<dbReference type="CDD" id="cd05150">
    <property type="entry name" value="APH"/>
    <property type="match status" value="1"/>
</dbReference>
<accession>A0ABX8MI29</accession>
<evidence type="ECO:0000313" key="11">
    <source>
        <dbReference type="EMBL" id="QXH37736.1"/>
    </source>
</evidence>
<evidence type="ECO:0000256" key="1">
    <source>
        <dbReference type="ARBA" id="ARBA00006219"/>
    </source>
</evidence>
<evidence type="ECO:0000313" key="12">
    <source>
        <dbReference type="Proteomes" id="UP001047646"/>
    </source>
</evidence>
<organism evidence="11 12">
    <name type="scientific">Pseudomonas muyukensis</name>
    <dbReference type="NCBI Taxonomy" id="2842357"/>
    <lineage>
        <taxon>Bacteria</taxon>
        <taxon>Pseudomonadati</taxon>
        <taxon>Pseudomonadota</taxon>
        <taxon>Gammaproteobacteria</taxon>
        <taxon>Pseudomonadales</taxon>
        <taxon>Pseudomonadaceae</taxon>
        <taxon>Pseudomonas</taxon>
    </lineage>
</organism>
<dbReference type="PIRSF" id="PIRSF000706">
    <property type="entry name" value="Kanamycin_kin"/>
    <property type="match status" value="1"/>
</dbReference>
<dbReference type="EMBL" id="CP077073">
    <property type="protein sequence ID" value="QXH37736.1"/>
    <property type="molecule type" value="Genomic_DNA"/>
</dbReference>
<dbReference type="InterPro" id="IPR051678">
    <property type="entry name" value="AGP_Transferase"/>
</dbReference>
<name>A0ABX8MI29_9PSED</name>
<keyword evidence="9" id="KW-0046">Antibiotic resistance</keyword>